<feature type="transmembrane region" description="Helical" evidence="1">
    <location>
        <begin position="168"/>
        <end position="191"/>
    </location>
</feature>
<gene>
    <name evidence="2" type="ORF">E1218_14385</name>
</gene>
<protein>
    <submittedName>
        <fullName evidence="2">Uncharacterized protein</fullName>
    </submittedName>
</protein>
<organism evidence="2 3">
    <name type="scientific">Kribbella turkmenica</name>
    <dbReference type="NCBI Taxonomy" id="2530375"/>
    <lineage>
        <taxon>Bacteria</taxon>
        <taxon>Bacillati</taxon>
        <taxon>Actinomycetota</taxon>
        <taxon>Actinomycetes</taxon>
        <taxon>Propionibacteriales</taxon>
        <taxon>Kribbellaceae</taxon>
        <taxon>Kribbella</taxon>
    </lineage>
</organism>
<evidence type="ECO:0000313" key="2">
    <source>
        <dbReference type="EMBL" id="TDD25646.1"/>
    </source>
</evidence>
<dbReference type="EMBL" id="SMKR01000053">
    <property type="protein sequence ID" value="TDD25646.1"/>
    <property type="molecule type" value="Genomic_DNA"/>
</dbReference>
<reference evidence="2 3" key="1">
    <citation type="submission" date="2019-02" db="EMBL/GenBank/DDBJ databases">
        <title>Draft genome sequences of novel Actinobacteria.</title>
        <authorList>
            <person name="Sahin N."/>
            <person name="Ay H."/>
            <person name="Saygin H."/>
        </authorList>
    </citation>
    <scope>NUCLEOTIDE SEQUENCE [LARGE SCALE GENOMIC DNA]</scope>
    <source>
        <strain evidence="2 3">16K104</strain>
    </source>
</reference>
<dbReference type="RefSeq" id="WP_132320218.1">
    <property type="nucleotide sequence ID" value="NZ_SMKR01000053.1"/>
</dbReference>
<name>A0A4R4X5K7_9ACTN</name>
<feature type="transmembrane region" description="Helical" evidence="1">
    <location>
        <begin position="141"/>
        <end position="162"/>
    </location>
</feature>
<comment type="caution">
    <text evidence="2">The sequence shown here is derived from an EMBL/GenBank/DDBJ whole genome shotgun (WGS) entry which is preliminary data.</text>
</comment>
<dbReference type="Proteomes" id="UP000295172">
    <property type="component" value="Unassembled WGS sequence"/>
</dbReference>
<evidence type="ECO:0000313" key="3">
    <source>
        <dbReference type="Proteomes" id="UP000295172"/>
    </source>
</evidence>
<keyword evidence="3" id="KW-1185">Reference proteome</keyword>
<dbReference type="AlphaFoldDB" id="A0A4R4X5K7"/>
<accession>A0A4R4X5K7</accession>
<feature type="transmembrane region" description="Helical" evidence="1">
    <location>
        <begin position="109"/>
        <end position="129"/>
    </location>
</feature>
<sequence>MTTGELTRPGQEITAGPIKLVALGGLCGLAWAAGLRGFMAQVAGDESGVTWVGTFVWILLPGVLTGGLLGWAEHLRRTGGRPHRRWLLLSPLLFTALLAPDPLGVLESGLGGGAIGVPLYGILGGYAIAGRGRRVPRLIAGLLALSVVPVWALTVGLFAPHLTLDTPAGLWVALYYYSFMALLMLACTIPLRPVAAGSDSRGSGRGRR</sequence>
<keyword evidence="1" id="KW-0812">Transmembrane</keyword>
<keyword evidence="1" id="KW-0472">Membrane</keyword>
<feature type="transmembrane region" description="Helical" evidence="1">
    <location>
        <begin position="84"/>
        <end position="103"/>
    </location>
</feature>
<dbReference type="OrthoDB" id="3825761at2"/>
<feature type="transmembrane region" description="Helical" evidence="1">
    <location>
        <begin position="20"/>
        <end position="39"/>
    </location>
</feature>
<keyword evidence="1" id="KW-1133">Transmembrane helix</keyword>
<proteinExistence type="predicted"/>
<feature type="transmembrane region" description="Helical" evidence="1">
    <location>
        <begin position="51"/>
        <end position="72"/>
    </location>
</feature>
<evidence type="ECO:0000256" key="1">
    <source>
        <dbReference type="SAM" id="Phobius"/>
    </source>
</evidence>